<organism evidence="2 3">
    <name type="scientific">Candidatus Woesebacteria bacterium GW2011_GWC2_31_9</name>
    <dbReference type="NCBI Taxonomy" id="1618586"/>
    <lineage>
        <taxon>Bacteria</taxon>
        <taxon>Candidatus Woeseibacteriota</taxon>
    </lineage>
</organism>
<sequence>MSKINKHRVSLSDKKKFHWVHLASIVIVTGYFLLSKINIVNAMSQDSLINSFFQIYLFGSIFACLFLYTLSHKKFFPVSGDIERGEEKNENKLLKKYRRHGKILGTIIIGTIGGPIFSSLTARILLKNYRLKYLVIMFANIPSTILTVAISNGFIKFFNF</sequence>
<feature type="transmembrane region" description="Helical" evidence="1">
    <location>
        <begin position="20"/>
        <end position="39"/>
    </location>
</feature>
<gene>
    <name evidence="2" type="ORF">UR21_C0007G0007</name>
</gene>
<feature type="transmembrane region" description="Helical" evidence="1">
    <location>
        <begin position="103"/>
        <end position="125"/>
    </location>
</feature>
<feature type="transmembrane region" description="Helical" evidence="1">
    <location>
        <begin position="51"/>
        <end position="70"/>
    </location>
</feature>
<dbReference type="Proteomes" id="UP000034803">
    <property type="component" value="Unassembled WGS sequence"/>
</dbReference>
<name>A0A0G0AYJ4_9BACT</name>
<evidence type="ECO:0000313" key="2">
    <source>
        <dbReference type="EMBL" id="KKP31590.1"/>
    </source>
</evidence>
<feature type="transmembrane region" description="Helical" evidence="1">
    <location>
        <begin position="131"/>
        <end position="155"/>
    </location>
</feature>
<keyword evidence="1" id="KW-1133">Transmembrane helix</keyword>
<evidence type="ECO:0000313" key="3">
    <source>
        <dbReference type="Proteomes" id="UP000034803"/>
    </source>
</evidence>
<protein>
    <submittedName>
        <fullName evidence="2">Uncharacterized protein</fullName>
    </submittedName>
</protein>
<dbReference type="EMBL" id="LBOI01000007">
    <property type="protein sequence ID" value="KKP31590.1"/>
    <property type="molecule type" value="Genomic_DNA"/>
</dbReference>
<dbReference type="AlphaFoldDB" id="A0A0G0AYJ4"/>
<keyword evidence="1" id="KW-0812">Transmembrane</keyword>
<keyword evidence="1" id="KW-0472">Membrane</keyword>
<comment type="caution">
    <text evidence="2">The sequence shown here is derived from an EMBL/GenBank/DDBJ whole genome shotgun (WGS) entry which is preliminary data.</text>
</comment>
<proteinExistence type="predicted"/>
<evidence type="ECO:0000256" key="1">
    <source>
        <dbReference type="SAM" id="Phobius"/>
    </source>
</evidence>
<reference evidence="2 3" key="1">
    <citation type="journal article" date="2015" name="Nature">
        <title>rRNA introns, odd ribosomes, and small enigmatic genomes across a large radiation of phyla.</title>
        <authorList>
            <person name="Brown C.T."/>
            <person name="Hug L.A."/>
            <person name="Thomas B.C."/>
            <person name="Sharon I."/>
            <person name="Castelle C.J."/>
            <person name="Singh A."/>
            <person name="Wilkins M.J."/>
            <person name="Williams K.H."/>
            <person name="Banfield J.F."/>
        </authorList>
    </citation>
    <scope>NUCLEOTIDE SEQUENCE [LARGE SCALE GENOMIC DNA]</scope>
</reference>
<accession>A0A0G0AYJ4</accession>